<dbReference type="AlphaFoldDB" id="A0A0V0RS79"/>
<gene>
    <name evidence="2" type="primary">K02A2.6</name>
    <name evidence="2" type="ORF">T07_14744</name>
</gene>
<dbReference type="Proteomes" id="UP000054630">
    <property type="component" value="Unassembled WGS sequence"/>
</dbReference>
<accession>A0A0V0RS79</accession>
<dbReference type="InterPro" id="IPR012337">
    <property type="entry name" value="RNaseH-like_sf"/>
</dbReference>
<comment type="caution">
    <text evidence="2">The sequence shown here is derived from an EMBL/GenBank/DDBJ whole genome shotgun (WGS) entry which is preliminary data.</text>
</comment>
<proteinExistence type="predicted"/>
<evidence type="ECO:0008006" key="4">
    <source>
        <dbReference type="Google" id="ProtNLM"/>
    </source>
</evidence>
<sequence length="354" mass="41207">MASAKLSVPFHKTTALMASAESPAAESCRLLYPPRESLWEQPAEMTSEHADAPTLLNSAVNRPRPLRAQNTSDRADFRPSLSSVSWRCVAFITWLSEKEIIRRTAQFKIRRIIIPETLRKKILEHEVLHEGHPGIAVMKVTVSESFITKALVSLCIWWPNCDQDIQTFVGKCYLCNVNREYELETPLFSWNTLLKPWTRIHLDFTRHFQERQWLTGINAYSKWPEVEMMKTITTKALIEKLREWFARHGVPATITKSIKHIVTSLYHPKTNGLAERFIRSFKKRMRAFKEEEGEICRRRQSDKTRSLERYVRVVTDQCTFVLIANRSPSLNKAGFHCLVLRCYTFADERRSYCG</sequence>
<dbReference type="OrthoDB" id="7758825at2759"/>
<dbReference type="EMBL" id="JYDL01000089">
    <property type="protein sequence ID" value="KRX17350.1"/>
    <property type="molecule type" value="Genomic_DNA"/>
</dbReference>
<keyword evidence="3" id="KW-1185">Reference proteome</keyword>
<dbReference type="SUPFAM" id="SSF53098">
    <property type="entry name" value="Ribonuclease H-like"/>
    <property type="match status" value="1"/>
</dbReference>
<feature type="region of interest" description="Disordered" evidence="1">
    <location>
        <begin position="51"/>
        <end position="73"/>
    </location>
</feature>
<evidence type="ECO:0000256" key="1">
    <source>
        <dbReference type="SAM" id="MobiDB-lite"/>
    </source>
</evidence>
<dbReference type="InterPro" id="IPR036397">
    <property type="entry name" value="RNaseH_sf"/>
</dbReference>
<protein>
    <recommendedName>
        <fullName evidence="4">Integrase zinc-binding domain-containing protein</fullName>
    </recommendedName>
</protein>
<evidence type="ECO:0000313" key="2">
    <source>
        <dbReference type="EMBL" id="KRX17350.1"/>
    </source>
</evidence>
<reference evidence="2 3" key="1">
    <citation type="submission" date="2015-01" db="EMBL/GenBank/DDBJ databases">
        <title>Evolution of Trichinella species and genotypes.</title>
        <authorList>
            <person name="Korhonen P.K."/>
            <person name="Edoardo P."/>
            <person name="Giuseppe L.R."/>
            <person name="Gasser R.B."/>
        </authorList>
    </citation>
    <scope>NUCLEOTIDE SEQUENCE [LARGE SCALE GENOMIC DNA]</scope>
    <source>
        <strain evidence="2">ISS37</strain>
    </source>
</reference>
<dbReference type="Gene3D" id="1.10.340.70">
    <property type="match status" value="1"/>
</dbReference>
<dbReference type="PANTHER" id="PTHR37984">
    <property type="entry name" value="PROTEIN CBG26694"/>
    <property type="match status" value="1"/>
</dbReference>
<dbReference type="PANTHER" id="PTHR37984:SF5">
    <property type="entry name" value="PROTEIN NYNRIN-LIKE"/>
    <property type="match status" value="1"/>
</dbReference>
<organism evidence="2 3">
    <name type="scientific">Trichinella nelsoni</name>
    <dbReference type="NCBI Taxonomy" id="6336"/>
    <lineage>
        <taxon>Eukaryota</taxon>
        <taxon>Metazoa</taxon>
        <taxon>Ecdysozoa</taxon>
        <taxon>Nematoda</taxon>
        <taxon>Enoplea</taxon>
        <taxon>Dorylaimia</taxon>
        <taxon>Trichinellida</taxon>
        <taxon>Trichinellidae</taxon>
        <taxon>Trichinella</taxon>
    </lineage>
</organism>
<dbReference type="STRING" id="6336.A0A0V0RS79"/>
<dbReference type="GO" id="GO:0003676">
    <property type="term" value="F:nucleic acid binding"/>
    <property type="evidence" value="ECO:0007669"/>
    <property type="project" value="InterPro"/>
</dbReference>
<evidence type="ECO:0000313" key="3">
    <source>
        <dbReference type="Proteomes" id="UP000054630"/>
    </source>
</evidence>
<dbReference type="Gene3D" id="3.30.420.10">
    <property type="entry name" value="Ribonuclease H-like superfamily/Ribonuclease H"/>
    <property type="match status" value="2"/>
</dbReference>
<dbReference type="InterPro" id="IPR050951">
    <property type="entry name" value="Retrovirus_Pol_polyprotein"/>
</dbReference>
<name>A0A0V0RS79_9BILA</name>